<evidence type="ECO:0000313" key="8">
    <source>
        <dbReference type="Proteomes" id="UP000476332"/>
    </source>
</evidence>
<keyword evidence="2 7" id="KW-0560">Oxidoreductase</keyword>
<dbReference type="Gene3D" id="3.40.50.720">
    <property type="entry name" value="NAD(P)-binding Rossmann-like Domain"/>
    <property type="match status" value="1"/>
</dbReference>
<dbReference type="InterPro" id="IPR020829">
    <property type="entry name" value="GlycerAld_3-P_DH_cat"/>
</dbReference>
<dbReference type="GO" id="GO:0005737">
    <property type="term" value="C:cytoplasm"/>
    <property type="evidence" value="ECO:0007669"/>
    <property type="project" value="InterPro"/>
</dbReference>
<dbReference type="Proteomes" id="UP000476332">
    <property type="component" value="Unassembled WGS sequence"/>
</dbReference>
<dbReference type="NCBIfam" id="NF003251">
    <property type="entry name" value="PRK04207.1"/>
    <property type="match status" value="1"/>
</dbReference>
<dbReference type="Pfam" id="PF01113">
    <property type="entry name" value="DapB_N"/>
    <property type="match status" value="1"/>
</dbReference>
<dbReference type="GO" id="GO:0006096">
    <property type="term" value="P:glycolytic process"/>
    <property type="evidence" value="ECO:0007669"/>
    <property type="project" value="InterPro"/>
</dbReference>
<feature type="active site" description="Nucleophile" evidence="4">
    <location>
        <position position="145"/>
    </location>
</feature>
<dbReference type="Pfam" id="PF02800">
    <property type="entry name" value="Gp_dh_C"/>
    <property type="match status" value="1"/>
</dbReference>
<dbReference type="SUPFAM" id="SSF51735">
    <property type="entry name" value="NAD(P)-binding Rossmann-fold domains"/>
    <property type="match status" value="1"/>
</dbReference>
<feature type="domain" description="Glyceraldehyde 3-phosphate dehydrogenase NAD(P) binding" evidence="6">
    <location>
        <begin position="7"/>
        <end position="145"/>
    </location>
</feature>
<dbReference type="GO" id="GO:0051287">
    <property type="term" value="F:NAD binding"/>
    <property type="evidence" value="ECO:0007669"/>
    <property type="project" value="InterPro"/>
</dbReference>
<feature type="binding site" evidence="5">
    <location>
        <position position="38"/>
    </location>
    <ligand>
        <name>NAD(+)</name>
        <dbReference type="ChEBI" id="CHEBI:57540"/>
    </ligand>
</feature>
<dbReference type="SMART" id="SM00846">
    <property type="entry name" value="Gp_dh_N"/>
    <property type="match status" value="1"/>
</dbReference>
<dbReference type="AlphaFoldDB" id="A0A6L9MP58"/>
<dbReference type="Gene3D" id="3.30.360.10">
    <property type="entry name" value="Dihydrodipicolinate Reductase, domain 2"/>
    <property type="match status" value="1"/>
</dbReference>
<dbReference type="NCBIfam" id="TIGR01546">
    <property type="entry name" value="GAPDH-II_archae"/>
    <property type="match status" value="1"/>
</dbReference>
<evidence type="ECO:0000256" key="3">
    <source>
        <dbReference type="ARBA" id="ARBA00023027"/>
    </source>
</evidence>
<keyword evidence="3 5" id="KW-0520">NAD</keyword>
<dbReference type="InterPro" id="IPR036291">
    <property type="entry name" value="NAD(P)-bd_dom_sf"/>
</dbReference>
<dbReference type="CDD" id="cd18127">
    <property type="entry name" value="GAPDH_II_C"/>
    <property type="match status" value="1"/>
</dbReference>
<keyword evidence="1" id="KW-0521">NADP</keyword>
<dbReference type="InterPro" id="IPR020828">
    <property type="entry name" value="GlycerAld_3-P_DH_NAD(P)-bd"/>
</dbReference>
<dbReference type="InterPro" id="IPR000846">
    <property type="entry name" value="DapB_N"/>
</dbReference>
<dbReference type="RefSeq" id="WP_163046192.1">
    <property type="nucleotide sequence ID" value="NZ_JAAAMJ010000038.1"/>
</dbReference>
<keyword evidence="5" id="KW-0547">Nucleotide-binding</keyword>
<feature type="binding site" evidence="5">
    <location>
        <position position="306"/>
    </location>
    <ligand>
        <name>NAD(+)</name>
        <dbReference type="ChEBI" id="CHEBI:57540"/>
    </ligand>
</feature>
<dbReference type="SUPFAM" id="SSF55347">
    <property type="entry name" value="Glyceraldehyde-3-phosphate dehydrogenase-like, C-terminal domain"/>
    <property type="match status" value="1"/>
</dbReference>
<dbReference type="HAMAP" id="MF_00559">
    <property type="entry name" value="G3P_dehdrog_arch"/>
    <property type="match status" value="1"/>
</dbReference>
<sequence>MSLAKKIRVAVNGYGVIGKRVADAVVRQDDMELAGVADISVDWRPRVAMQRGFRLFGATKAHAETMRNAGLDITGSLDDLLGASDLVVDCTPKRIAAVNVDIYRQRGIKFIVQGGEKHEVTGHSFVAEASYASALNRVSTRVVSCNTTSIVRTLTVLKHAGLLHRARGTLLRRATDPWESHLGGIMNTLVPEPEIPSHQGPDAQSVDPELDVITMAVKVPETLAHLHYWSVQLTRPAAREEVLDAFSASSRIALIRVDAGLTALNTVKELMADLGRPNDNLYEVALWSDMLKVEGDELFYAYMVDNQAIVIPETIDAIRALTGTVSAEESIAKTDATLGIGLLTETLGNR</sequence>
<dbReference type="GO" id="GO:0043891">
    <property type="term" value="F:glyceraldehyde-3-phosphate dehydrogenase [NAD(P)+] (phosphorylating) activity"/>
    <property type="evidence" value="ECO:0007669"/>
    <property type="project" value="UniProtKB-EC"/>
</dbReference>
<organism evidence="7 8">
    <name type="scientific">Aurantimonas aggregata</name>
    <dbReference type="NCBI Taxonomy" id="2047720"/>
    <lineage>
        <taxon>Bacteria</taxon>
        <taxon>Pseudomonadati</taxon>
        <taxon>Pseudomonadota</taxon>
        <taxon>Alphaproteobacteria</taxon>
        <taxon>Hyphomicrobiales</taxon>
        <taxon>Aurantimonadaceae</taxon>
        <taxon>Aurantimonas</taxon>
    </lineage>
</organism>
<name>A0A6L9MP58_9HYPH</name>
<evidence type="ECO:0000256" key="5">
    <source>
        <dbReference type="PIRSR" id="PIRSR000149-3"/>
    </source>
</evidence>
<dbReference type="GO" id="GO:0050661">
    <property type="term" value="F:NADP binding"/>
    <property type="evidence" value="ECO:0007669"/>
    <property type="project" value="InterPro"/>
</dbReference>
<proteinExistence type="inferred from homology"/>
<evidence type="ECO:0000313" key="7">
    <source>
        <dbReference type="EMBL" id="NDV89346.1"/>
    </source>
</evidence>
<dbReference type="CDD" id="cd02278">
    <property type="entry name" value="GAPDH_II_N"/>
    <property type="match status" value="1"/>
</dbReference>
<dbReference type="InterPro" id="IPR020831">
    <property type="entry name" value="GlycerAld/Erythrose_P_DH"/>
</dbReference>
<evidence type="ECO:0000256" key="2">
    <source>
        <dbReference type="ARBA" id="ARBA00023002"/>
    </source>
</evidence>
<evidence type="ECO:0000256" key="4">
    <source>
        <dbReference type="PIRSR" id="PIRSR000149-1"/>
    </source>
</evidence>
<gene>
    <name evidence="7" type="ORF">GTW51_22035</name>
</gene>
<dbReference type="GO" id="GO:0008839">
    <property type="term" value="F:4-hydroxy-tetrahydrodipicolinate reductase"/>
    <property type="evidence" value="ECO:0007669"/>
    <property type="project" value="InterPro"/>
</dbReference>
<dbReference type="PIRSF" id="PIRSF000149">
    <property type="entry name" value="GAP_DH"/>
    <property type="match status" value="1"/>
</dbReference>
<dbReference type="EMBL" id="JAAAMJ010000038">
    <property type="protein sequence ID" value="NDV89346.1"/>
    <property type="molecule type" value="Genomic_DNA"/>
</dbReference>
<keyword evidence="8" id="KW-1185">Reference proteome</keyword>
<reference evidence="7 8" key="1">
    <citation type="submission" date="2020-01" db="EMBL/GenBank/DDBJ databases">
        <title>Genomes of bacteria type strains.</title>
        <authorList>
            <person name="Chen J."/>
            <person name="Zhu S."/>
            <person name="Chen J."/>
        </authorList>
    </citation>
    <scope>NUCLEOTIDE SEQUENCE [LARGE SCALE GENOMIC DNA]</scope>
    <source>
        <strain evidence="7 8">KCTC 52919</strain>
    </source>
</reference>
<evidence type="ECO:0000259" key="6">
    <source>
        <dbReference type="SMART" id="SM00846"/>
    </source>
</evidence>
<evidence type="ECO:0000256" key="1">
    <source>
        <dbReference type="ARBA" id="ARBA00022857"/>
    </source>
</evidence>
<dbReference type="EC" id="1.2.1.59" evidence="7"/>
<dbReference type="GO" id="GO:0009089">
    <property type="term" value="P:lysine biosynthetic process via diaminopimelate"/>
    <property type="evidence" value="ECO:0007669"/>
    <property type="project" value="InterPro"/>
</dbReference>
<accession>A0A6L9MP58</accession>
<dbReference type="InterPro" id="IPR006436">
    <property type="entry name" value="Glyceraldehyde-3-P_DH_2_arc"/>
</dbReference>
<protein>
    <submittedName>
        <fullName evidence="7">Type II glyceraldehyde-3-phosphate dehydrogenase</fullName>
        <ecNumber evidence="7">1.2.1.59</ecNumber>
    </submittedName>
</protein>
<comment type="caution">
    <text evidence="7">The sequence shown here is derived from an EMBL/GenBank/DDBJ whole genome shotgun (WGS) entry which is preliminary data.</text>
</comment>